<keyword evidence="10" id="KW-0902">Two-component regulatory system</keyword>
<organism evidence="15 16">
    <name type="scientific">Cohnella zeiphila</name>
    <dbReference type="NCBI Taxonomy" id="2761120"/>
    <lineage>
        <taxon>Bacteria</taxon>
        <taxon>Bacillati</taxon>
        <taxon>Bacillota</taxon>
        <taxon>Bacilli</taxon>
        <taxon>Bacillales</taxon>
        <taxon>Paenibacillaceae</taxon>
        <taxon>Cohnella</taxon>
    </lineage>
</organism>
<evidence type="ECO:0000256" key="7">
    <source>
        <dbReference type="ARBA" id="ARBA00022741"/>
    </source>
</evidence>
<dbReference type="Proteomes" id="UP000564644">
    <property type="component" value="Unassembled WGS sequence"/>
</dbReference>
<comment type="caution">
    <text evidence="15">The sequence shown here is derived from an EMBL/GenBank/DDBJ whole genome shotgun (WGS) entry which is preliminary data.</text>
</comment>
<reference evidence="15 16" key="1">
    <citation type="submission" date="2020-08" db="EMBL/GenBank/DDBJ databases">
        <title>Cohnella phylogeny.</title>
        <authorList>
            <person name="Dunlap C."/>
        </authorList>
    </citation>
    <scope>NUCLEOTIDE SEQUENCE [LARGE SCALE GENOMIC DNA]</scope>
    <source>
        <strain evidence="15 16">CBP 2801</strain>
    </source>
</reference>
<feature type="domain" description="HAMP" evidence="14">
    <location>
        <begin position="317"/>
        <end position="369"/>
    </location>
</feature>
<keyword evidence="8 15" id="KW-0418">Kinase</keyword>
<dbReference type="Pfam" id="PF00672">
    <property type="entry name" value="HAMP"/>
    <property type="match status" value="1"/>
</dbReference>
<protein>
    <recommendedName>
        <fullName evidence="3">histidine kinase</fullName>
        <ecNumber evidence="3">2.7.13.3</ecNumber>
    </recommendedName>
</protein>
<gene>
    <name evidence="15" type="ORF">H7C18_20200</name>
</gene>
<dbReference type="SMART" id="SM00304">
    <property type="entry name" value="HAMP"/>
    <property type="match status" value="1"/>
</dbReference>
<dbReference type="Pfam" id="PF06580">
    <property type="entry name" value="His_kinase"/>
    <property type="match status" value="1"/>
</dbReference>
<evidence type="ECO:0000256" key="10">
    <source>
        <dbReference type="ARBA" id="ARBA00023012"/>
    </source>
</evidence>
<comment type="catalytic activity">
    <reaction evidence="1">
        <text>ATP + protein L-histidine = ADP + protein N-phospho-L-histidine.</text>
        <dbReference type="EC" id="2.7.13.3"/>
    </reaction>
</comment>
<dbReference type="PANTHER" id="PTHR34220">
    <property type="entry name" value="SENSOR HISTIDINE KINASE YPDA"/>
    <property type="match status" value="1"/>
</dbReference>
<dbReference type="PANTHER" id="PTHR34220:SF7">
    <property type="entry name" value="SENSOR HISTIDINE KINASE YPDA"/>
    <property type="match status" value="1"/>
</dbReference>
<evidence type="ECO:0000256" key="1">
    <source>
        <dbReference type="ARBA" id="ARBA00000085"/>
    </source>
</evidence>
<dbReference type="CDD" id="cd06225">
    <property type="entry name" value="HAMP"/>
    <property type="match status" value="1"/>
</dbReference>
<dbReference type="GO" id="GO:0000155">
    <property type="term" value="F:phosphorelay sensor kinase activity"/>
    <property type="evidence" value="ECO:0007669"/>
    <property type="project" value="InterPro"/>
</dbReference>
<evidence type="ECO:0000313" key="16">
    <source>
        <dbReference type="Proteomes" id="UP000564644"/>
    </source>
</evidence>
<sequence length="600" mass="65977">MLRSFFFARQSIRAKIFLAFSCVTALSLMAVSAVLYIHMSGEATRNATRFASDNLRHSNEVMQMILEDVDRINTVVVADSGSVDVIAALRSDAFDPSYEWFREKQGVTALLTNLIAYKTPITSIAVVGLNGKMYTSGTPEWVEKQRLTDDAIRQVSEGAGKHVYILRRGADGEPEALMVGRPIHYNNRPIGAVITELDYRQIERIYQAGLTPGVANDVVAQDGRIIVSGNPQLPADAALHTLAAEPPAVPKASSRIVINGERYITVSSAMPYAGWTAQSAIPVRTLLPRYQQLRLQMAETAAAVFLAVLIVSMGVAAGITRNLRRLYQDIQHVKQGRMTVRASIRTKDEVGHLYRAFSGMVEQLKVLMNDIKRGERQKREAELQALQAQVGPHFLYNTLNSIKYLARLRHASNIEETVASLIDLLRAVLGNTKEFVTLREELDYVQAYLNIQKLRFNNRIEARIRIDPELYGCVLPKMIVQPIVENAMIHGLAPLRQGGTLAIEGFRDGGFLVVSVTDDGVGMSGDQIERLLRKGGTEGSGRSSFSGIGIANVRERIRMTCGPESQLQISSVQGEFTTVKLRLPLAEGEGACDAARAVGG</sequence>
<evidence type="ECO:0000313" key="15">
    <source>
        <dbReference type="EMBL" id="MBB6733247.1"/>
    </source>
</evidence>
<dbReference type="InterPro" id="IPR003660">
    <property type="entry name" value="HAMP_dom"/>
</dbReference>
<dbReference type="GO" id="GO:0005524">
    <property type="term" value="F:ATP binding"/>
    <property type="evidence" value="ECO:0007669"/>
    <property type="project" value="UniProtKB-KW"/>
</dbReference>
<evidence type="ECO:0000256" key="9">
    <source>
        <dbReference type="ARBA" id="ARBA00022840"/>
    </source>
</evidence>
<dbReference type="GO" id="GO:0005886">
    <property type="term" value="C:plasma membrane"/>
    <property type="evidence" value="ECO:0007669"/>
    <property type="project" value="UniProtKB-SubCell"/>
</dbReference>
<evidence type="ECO:0000256" key="2">
    <source>
        <dbReference type="ARBA" id="ARBA00004651"/>
    </source>
</evidence>
<dbReference type="SMART" id="SM00387">
    <property type="entry name" value="HATPase_c"/>
    <property type="match status" value="1"/>
</dbReference>
<dbReference type="InterPro" id="IPR010559">
    <property type="entry name" value="Sig_transdc_His_kin_internal"/>
</dbReference>
<keyword evidence="12" id="KW-0812">Transmembrane</keyword>
<evidence type="ECO:0000256" key="3">
    <source>
        <dbReference type="ARBA" id="ARBA00012438"/>
    </source>
</evidence>
<evidence type="ECO:0000259" key="13">
    <source>
        <dbReference type="PROSITE" id="PS50109"/>
    </source>
</evidence>
<dbReference type="InterPro" id="IPR005467">
    <property type="entry name" value="His_kinase_dom"/>
</dbReference>
<dbReference type="EC" id="2.7.13.3" evidence="3"/>
<keyword evidence="5" id="KW-0597">Phosphoprotein</keyword>
<keyword evidence="4" id="KW-1003">Cell membrane</keyword>
<proteinExistence type="predicted"/>
<dbReference type="InterPro" id="IPR029151">
    <property type="entry name" value="Sensor-like_sf"/>
</dbReference>
<feature type="transmembrane region" description="Helical" evidence="12">
    <location>
        <begin position="301"/>
        <end position="319"/>
    </location>
</feature>
<accession>A0A7X0SNG3</accession>
<dbReference type="PROSITE" id="PS50885">
    <property type="entry name" value="HAMP"/>
    <property type="match status" value="1"/>
</dbReference>
<dbReference type="InterPro" id="IPR050640">
    <property type="entry name" value="Bact_2-comp_sensor_kinase"/>
</dbReference>
<dbReference type="EMBL" id="JACJVO010000025">
    <property type="protein sequence ID" value="MBB6733247.1"/>
    <property type="molecule type" value="Genomic_DNA"/>
</dbReference>
<keyword evidence="12" id="KW-1133">Transmembrane helix</keyword>
<dbReference type="SUPFAM" id="SSF103190">
    <property type="entry name" value="Sensory domain-like"/>
    <property type="match status" value="1"/>
</dbReference>
<dbReference type="Gene3D" id="3.30.565.10">
    <property type="entry name" value="Histidine kinase-like ATPase, C-terminal domain"/>
    <property type="match status" value="1"/>
</dbReference>
<dbReference type="PROSITE" id="PS50109">
    <property type="entry name" value="HIS_KIN"/>
    <property type="match status" value="1"/>
</dbReference>
<dbReference type="RefSeq" id="WP_185130914.1">
    <property type="nucleotide sequence ID" value="NZ_JACJVO010000025.1"/>
</dbReference>
<keyword evidence="7" id="KW-0547">Nucleotide-binding</keyword>
<evidence type="ECO:0000256" key="11">
    <source>
        <dbReference type="ARBA" id="ARBA00023136"/>
    </source>
</evidence>
<evidence type="ECO:0000256" key="12">
    <source>
        <dbReference type="SAM" id="Phobius"/>
    </source>
</evidence>
<evidence type="ECO:0000256" key="4">
    <source>
        <dbReference type="ARBA" id="ARBA00022475"/>
    </source>
</evidence>
<evidence type="ECO:0000259" key="14">
    <source>
        <dbReference type="PROSITE" id="PS50885"/>
    </source>
</evidence>
<dbReference type="InterPro" id="IPR003594">
    <property type="entry name" value="HATPase_dom"/>
</dbReference>
<keyword evidence="6" id="KW-0808">Transferase</keyword>
<dbReference type="Pfam" id="PF02518">
    <property type="entry name" value="HATPase_c"/>
    <property type="match status" value="1"/>
</dbReference>
<feature type="domain" description="Histidine kinase" evidence="13">
    <location>
        <begin position="390"/>
        <end position="587"/>
    </location>
</feature>
<evidence type="ECO:0000256" key="5">
    <source>
        <dbReference type="ARBA" id="ARBA00022553"/>
    </source>
</evidence>
<keyword evidence="16" id="KW-1185">Reference proteome</keyword>
<name>A0A7X0SNG3_9BACL</name>
<dbReference type="InterPro" id="IPR036890">
    <property type="entry name" value="HATPase_C_sf"/>
</dbReference>
<evidence type="ECO:0000256" key="8">
    <source>
        <dbReference type="ARBA" id="ARBA00022777"/>
    </source>
</evidence>
<dbReference type="SUPFAM" id="SSF55874">
    <property type="entry name" value="ATPase domain of HSP90 chaperone/DNA topoisomerase II/histidine kinase"/>
    <property type="match status" value="1"/>
</dbReference>
<dbReference type="Gene3D" id="6.10.340.10">
    <property type="match status" value="1"/>
</dbReference>
<keyword evidence="9" id="KW-0067">ATP-binding</keyword>
<comment type="subcellular location">
    <subcellularLocation>
        <location evidence="2">Cell membrane</location>
        <topology evidence="2">Multi-pass membrane protein</topology>
    </subcellularLocation>
</comment>
<dbReference type="AlphaFoldDB" id="A0A7X0SNG3"/>
<evidence type="ECO:0000256" key="6">
    <source>
        <dbReference type="ARBA" id="ARBA00022679"/>
    </source>
</evidence>
<keyword evidence="11 12" id="KW-0472">Membrane</keyword>
<dbReference type="SUPFAM" id="SSF158472">
    <property type="entry name" value="HAMP domain-like"/>
    <property type="match status" value="1"/>
</dbReference>